<keyword evidence="1" id="KW-0862">Zinc</keyword>
<comment type="caution">
    <text evidence="4">The sequence shown here is derived from an EMBL/GenBank/DDBJ whole genome shotgun (WGS) entry which is preliminary data.</text>
</comment>
<dbReference type="GO" id="GO:0003676">
    <property type="term" value="F:nucleic acid binding"/>
    <property type="evidence" value="ECO:0007669"/>
    <property type="project" value="InterPro"/>
</dbReference>
<organism evidence="4 5">
    <name type="scientific">Fusarium napiforme</name>
    <dbReference type="NCBI Taxonomy" id="42672"/>
    <lineage>
        <taxon>Eukaryota</taxon>
        <taxon>Fungi</taxon>
        <taxon>Dikarya</taxon>
        <taxon>Ascomycota</taxon>
        <taxon>Pezizomycotina</taxon>
        <taxon>Sordariomycetes</taxon>
        <taxon>Hypocreomycetidae</taxon>
        <taxon>Hypocreales</taxon>
        <taxon>Nectriaceae</taxon>
        <taxon>Fusarium</taxon>
        <taxon>Fusarium fujikuroi species complex</taxon>
    </lineage>
</organism>
<keyword evidence="1" id="KW-0479">Metal-binding</keyword>
<dbReference type="InterPro" id="IPR036875">
    <property type="entry name" value="Znf_CCHC_sf"/>
</dbReference>
<evidence type="ECO:0000259" key="3">
    <source>
        <dbReference type="PROSITE" id="PS50158"/>
    </source>
</evidence>
<evidence type="ECO:0000256" key="2">
    <source>
        <dbReference type="SAM" id="MobiDB-lite"/>
    </source>
</evidence>
<evidence type="ECO:0000313" key="5">
    <source>
        <dbReference type="Proteomes" id="UP000574317"/>
    </source>
</evidence>
<keyword evidence="1" id="KW-0863">Zinc-finger</keyword>
<reference evidence="4 5" key="1">
    <citation type="submission" date="2020-05" db="EMBL/GenBank/DDBJ databases">
        <title>Identification and distribution of gene clusters putatively required for synthesis of sphingolipid metabolism inhibitors in phylogenetically diverse species of the filamentous fungus Fusarium.</title>
        <authorList>
            <person name="Kim H.-S."/>
            <person name="Busman M."/>
            <person name="Brown D.W."/>
            <person name="Divon H."/>
            <person name="Uhlig S."/>
            <person name="Proctor R.H."/>
        </authorList>
    </citation>
    <scope>NUCLEOTIDE SEQUENCE [LARGE SCALE GENOMIC DNA]</scope>
    <source>
        <strain evidence="4 5">NRRL 25196</strain>
    </source>
</reference>
<dbReference type="SUPFAM" id="SSF57756">
    <property type="entry name" value="Retrovirus zinc finger-like domains"/>
    <property type="match status" value="1"/>
</dbReference>
<dbReference type="InterPro" id="IPR001878">
    <property type="entry name" value="Znf_CCHC"/>
</dbReference>
<protein>
    <recommendedName>
        <fullName evidence="3">CCHC-type domain-containing protein</fullName>
    </recommendedName>
</protein>
<keyword evidence="5" id="KW-1185">Reference proteome</keyword>
<dbReference type="GO" id="GO:0008270">
    <property type="term" value="F:zinc ion binding"/>
    <property type="evidence" value="ECO:0007669"/>
    <property type="project" value="UniProtKB-KW"/>
</dbReference>
<dbReference type="PROSITE" id="PS50158">
    <property type="entry name" value="ZF_CCHC"/>
    <property type="match status" value="1"/>
</dbReference>
<sequence>MITNHQNLHPTLTRMRVLFPVPGALDSANALYEMRPLLLAIHRTTVGFEVANPVIVKATVQTNAHANFYVHNVATNTSPLIAPRMIANLFVGSVAYKGMLGLLQAYLTCRDCDGRGHMRRDCPQRQWNAPIAWIMDTPEDNVINQICQNFQGAHTTALCRVHEQKPDKKHNALSVPVATNYNRTAPSINAFRNQAFYGQENQHGQFNDGNGGDNGWKHLAS</sequence>
<evidence type="ECO:0000313" key="4">
    <source>
        <dbReference type="EMBL" id="KAF5532838.1"/>
    </source>
</evidence>
<name>A0A8H5MLA3_9HYPO</name>
<feature type="domain" description="CCHC-type" evidence="3">
    <location>
        <begin position="109"/>
        <end position="124"/>
    </location>
</feature>
<proteinExistence type="predicted"/>
<gene>
    <name evidence="4" type="ORF">FNAPI_12852</name>
</gene>
<dbReference type="EMBL" id="JAAOAO010000706">
    <property type="protein sequence ID" value="KAF5532838.1"/>
    <property type="molecule type" value="Genomic_DNA"/>
</dbReference>
<evidence type="ECO:0000256" key="1">
    <source>
        <dbReference type="PROSITE-ProRule" id="PRU00047"/>
    </source>
</evidence>
<dbReference type="AlphaFoldDB" id="A0A8H5MLA3"/>
<accession>A0A8H5MLA3</accession>
<dbReference type="Proteomes" id="UP000574317">
    <property type="component" value="Unassembled WGS sequence"/>
</dbReference>
<feature type="region of interest" description="Disordered" evidence="2">
    <location>
        <begin position="201"/>
        <end position="221"/>
    </location>
</feature>